<evidence type="ECO:0000259" key="2">
    <source>
        <dbReference type="Pfam" id="PF13439"/>
    </source>
</evidence>
<dbReference type="SUPFAM" id="SSF53756">
    <property type="entry name" value="UDP-Glycosyltransferase/glycogen phosphorylase"/>
    <property type="match status" value="1"/>
</dbReference>
<keyword evidence="4" id="KW-1185">Reference proteome</keyword>
<dbReference type="Gene3D" id="3.40.50.2000">
    <property type="entry name" value="Glycogen Phosphorylase B"/>
    <property type="match status" value="2"/>
</dbReference>
<dbReference type="AlphaFoldDB" id="R9I8W7"/>
<feature type="domain" description="Glycosyl transferase family 1" evidence="1">
    <location>
        <begin position="187"/>
        <end position="316"/>
    </location>
</feature>
<dbReference type="PANTHER" id="PTHR45947:SF3">
    <property type="entry name" value="SULFOQUINOVOSYL TRANSFERASE SQD2"/>
    <property type="match status" value="1"/>
</dbReference>
<protein>
    <recommendedName>
        <fullName evidence="5">Glycosyltransferase</fullName>
    </recommendedName>
</protein>
<dbReference type="EMBL" id="ASSP01000010">
    <property type="protein sequence ID" value="EOS13064.1"/>
    <property type="molecule type" value="Genomic_DNA"/>
</dbReference>
<dbReference type="InterPro" id="IPR028098">
    <property type="entry name" value="Glyco_trans_4-like_N"/>
</dbReference>
<proteinExistence type="predicted"/>
<dbReference type="STRING" id="1235788.C802_01809"/>
<dbReference type="PANTHER" id="PTHR45947">
    <property type="entry name" value="SULFOQUINOVOSYL TRANSFERASE SQD2"/>
    <property type="match status" value="1"/>
</dbReference>
<dbReference type="Pfam" id="PF13439">
    <property type="entry name" value="Glyco_transf_4"/>
    <property type="match status" value="1"/>
</dbReference>
<dbReference type="InterPro" id="IPR050194">
    <property type="entry name" value="Glycosyltransferase_grp1"/>
</dbReference>
<comment type="caution">
    <text evidence="3">The sequence shown here is derived from an EMBL/GenBank/DDBJ whole genome shotgun (WGS) entry which is preliminary data.</text>
</comment>
<dbReference type="PATRIC" id="fig|1235788.3.peg.1852"/>
<organism evidence="3 4">
    <name type="scientific">Phocaeicola sartorii</name>
    <dbReference type="NCBI Taxonomy" id="671267"/>
    <lineage>
        <taxon>Bacteria</taxon>
        <taxon>Pseudomonadati</taxon>
        <taxon>Bacteroidota</taxon>
        <taxon>Bacteroidia</taxon>
        <taxon>Bacteroidales</taxon>
        <taxon>Bacteroidaceae</taxon>
        <taxon>Phocaeicola</taxon>
    </lineage>
</organism>
<reference evidence="3 4" key="1">
    <citation type="submission" date="2013-04" db="EMBL/GenBank/DDBJ databases">
        <title>The Genome Sequence of Bacteroides massiliensis dnLKV3.</title>
        <authorList>
            <consortium name="The Broad Institute Genomics Platform"/>
            <consortium name="The Broad Institute Genome Sequencing Center for Infectious Disease"/>
            <person name="Earl A."/>
            <person name="Xavier R."/>
            <person name="Kuhn K."/>
            <person name="Stappenbeck T."/>
            <person name="Walker B."/>
            <person name="Young S."/>
            <person name="Zeng Q."/>
            <person name="Gargeya S."/>
            <person name="Fitzgerald M."/>
            <person name="Haas B."/>
            <person name="Abouelleil A."/>
            <person name="Allen A.W."/>
            <person name="Alvarado L."/>
            <person name="Arachchi H.M."/>
            <person name="Berlin A.M."/>
            <person name="Chapman S.B."/>
            <person name="Gainer-Dewar J."/>
            <person name="Goldberg J."/>
            <person name="Griggs A."/>
            <person name="Gujja S."/>
            <person name="Hansen M."/>
            <person name="Howarth C."/>
            <person name="Imamovic A."/>
            <person name="Ireland A."/>
            <person name="Larimer J."/>
            <person name="McCowan C."/>
            <person name="Murphy C."/>
            <person name="Pearson M."/>
            <person name="Poon T.W."/>
            <person name="Priest M."/>
            <person name="Roberts A."/>
            <person name="Saif S."/>
            <person name="Shea T."/>
            <person name="Sisk P."/>
            <person name="Sykes S."/>
            <person name="Wortman J."/>
            <person name="Nusbaum C."/>
            <person name="Birren B."/>
        </authorList>
    </citation>
    <scope>NUCLEOTIDE SEQUENCE [LARGE SCALE GENOMIC DNA]</scope>
    <source>
        <strain evidence="4">dnLKV3</strain>
    </source>
</reference>
<name>R9I8W7_9BACT</name>
<dbReference type="Proteomes" id="UP000014200">
    <property type="component" value="Unassembled WGS sequence"/>
</dbReference>
<dbReference type="InterPro" id="IPR001296">
    <property type="entry name" value="Glyco_trans_1"/>
</dbReference>
<gene>
    <name evidence="3" type="ORF">C802_01809</name>
</gene>
<dbReference type="HOGENOM" id="CLU_009583_0_1_10"/>
<accession>R9I8W7</accession>
<dbReference type="Pfam" id="PF00534">
    <property type="entry name" value="Glycos_transf_1"/>
    <property type="match status" value="1"/>
</dbReference>
<evidence type="ECO:0000259" key="1">
    <source>
        <dbReference type="Pfam" id="PF00534"/>
    </source>
</evidence>
<dbReference type="GO" id="GO:0016757">
    <property type="term" value="F:glycosyltransferase activity"/>
    <property type="evidence" value="ECO:0007669"/>
    <property type="project" value="InterPro"/>
</dbReference>
<evidence type="ECO:0008006" key="5">
    <source>
        <dbReference type="Google" id="ProtNLM"/>
    </source>
</evidence>
<sequence length="358" mass="40845">MHVAEPFATGVLSFLIDITKRQVEDYEVYILYGIRPLTPENVEQLFDKRVHLMRIDSFKGAIGTVVNLRAYYDVYKWYKGIKPDIVHFHSSASGFIGRWALPCKNIPAFYTPHGYSFLMKDGAVFKRFLFWLIEYLSAKRPCMTIACSEGEYKEAKKLSPNATYVNNGINTADLKTFVRPIGRDIQRPIQICTSGRILYQKNPKLFNEIAMLLPEARFTWIGEGELKTELTSPNIHITGWIKRKEVLNIIKNMDFFILPSLWEGLPISLLEAMYLKKICLVSDVTGNRDVIKNGVNGLICNSADEYADSVRGIVNGSMDGALFSERASKDVEENYNIDLMAQKYDEIYKSVSAAKYHN</sequence>
<evidence type="ECO:0000313" key="4">
    <source>
        <dbReference type="Proteomes" id="UP000014200"/>
    </source>
</evidence>
<evidence type="ECO:0000313" key="3">
    <source>
        <dbReference type="EMBL" id="EOS13064.1"/>
    </source>
</evidence>
<feature type="domain" description="Glycosyltransferase subfamily 4-like N-terminal" evidence="2">
    <location>
        <begin position="10"/>
        <end position="172"/>
    </location>
</feature>